<dbReference type="GO" id="GO:0019441">
    <property type="term" value="P:L-tryptophan catabolic process to kynurenine"/>
    <property type="evidence" value="ECO:0007669"/>
    <property type="project" value="InterPro"/>
</dbReference>
<evidence type="ECO:0000313" key="4">
    <source>
        <dbReference type="Proteomes" id="UP000324194"/>
    </source>
</evidence>
<dbReference type="InterPro" id="IPR000898">
    <property type="entry name" value="Indolamine_dOase"/>
</dbReference>
<evidence type="ECO:0000313" key="3">
    <source>
        <dbReference type="EMBL" id="VVC75891.1"/>
    </source>
</evidence>
<proteinExistence type="predicted"/>
<dbReference type="AlphaFoldDB" id="A0A5E4PHU2"/>
<dbReference type="KEGG" id="asip:AQUSIP_11920"/>
<keyword evidence="4" id="KW-1185">Reference proteome</keyword>
<dbReference type="GO" id="GO:0046872">
    <property type="term" value="F:metal ion binding"/>
    <property type="evidence" value="ECO:0007669"/>
    <property type="project" value="UniProtKB-KW"/>
</dbReference>
<organism evidence="3 4">
    <name type="scientific">Aquicella siphonis</name>
    <dbReference type="NCBI Taxonomy" id="254247"/>
    <lineage>
        <taxon>Bacteria</taxon>
        <taxon>Pseudomonadati</taxon>
        <taxon>Pseudomonadota</taxon>
        <taxon>Gammaproteobacteria</taxon>
        <taxon>Legionellales</taxon>
        <taxon>Coxiellaceae</taxon>
        <taxon>Aquicella</taxon>
    </lineage>
</organism>
<evidence type="ECO:0008006" key="5">
    <source>
        <dbReference type="Google" id="ProtNLM"/>
    </source>
</evidence>
<reference evidence="3 4" key="1">
    <citation type="submission" date="2019-08" db="EMBL/GenBank/DDBJ databases">
        <authorList>
            <person name="Guy L."/>
        </authorList>
    </citation>
    <scope>NUCLEOTIDE SEQUENCE [LARGE SCALE GENOMIC DNA]</scope>
    <source>
        <strain evidence="3 4">SGT-108</strain>
    </source>
</reference>
<dbReference type="GO" id="GO:0016491">
    <property type="term" value="F:oxidoreductase activity"/>
    <property type="evidence" value="ECO:0007669"/>
    <property type="project" value="UniProtKB-ARBA"/>
</dbReference>
<evidence type="ECO:0000256" key="1">
    <source>
        <dbReference type="ARBA" id="ARBA00022723"/>
    </source>
</evidence>
<evidence type="ECO:0000256" key="2">
    <source>
        <dbReference type="ARBA" id="ARBA00023004"/>
    </source>
</evidence>
<accession>A0A5E4PHU2</accession>
<dbReference type="RefSeq" id="WP_148339159.1">
    <property type="nucleotide sequence ID" value="NZ_LR699119.1"/>
</dbReference>
<name>A0A5E4PHU2_9COXI</name>
<dbReference type="EMBL" id="LR699119">
    <property type="protein sequence ID" value="VVC75891.1"/>
    <property type="molecule type" value="Genomic_DNA"/>
</dbReference>
<gene>
    <name evidence="3" type="ORF">AQUSIP_11920</name>
</gene>
<dbReference type="PANTHER" id="PTHR28657:SF5">
    <property type="entry name" value="INDOLEAMINE 2,3-DIOXYGENASE"/>
    <property type="match status" value="1"/>
</dbReference>
<dbReference type="Pfam" id="PF01231">
    <property type="entry name" value="IDO"/>
    <property type="match status" value="1"/>
</dbReference>
<dbReference type="OrthoDB" id="505370at2"/>
<keyword evidence="1" id="KW-0479">Metal-binding</keyword>
<dbReference type="PANTHER" id="PTHR28657">
    <property type="entry name" value="INDOLEAMINE 2,3-DIOXYGENASE"/>
    <property type="match status" value="1"/>
</dbReference>
<dbReference type="SUPFAM" id="SSF140959">
    <property type="entry name" value="Indolic compounds 2,3-dioxygenase-like"/>
    <property type="match status" value="1"/>
</dbReference>
<dbReference type="Proteomes" id="UP000324194">
    <property type="component" value="Chromosome 1"/>
</dbReference>
<dbReference type="InterPro" id="IPR037217">
    <property type="entry name" value="Trp/Indoleamine_2_3_dOase-like"/>
</dbReference>
<dbReference type="GO" id="GO:0020037">
    <property type="term" value="F:heme binding"/>
    <property type="evidence" value="ECO:0007669"/>
    <property type="project" value="InterPro"/>
</dbReference>
<keyword evidence="2" id="KW-0408">Iron</keyword>
<dbReference type="Gene3D" id="1.20.58.480">
    <property type="match status" value="1"/>
</dbReference>
<sequence length="402" mass="45601">MVFLPGLNAGRGFLPLHVSCGFLPSSSQLNVELNRLASQLHVLLARRTLRDEIEHLNNVYADTPVTLDRTDPDQDADAARILLALVQGYIWEQPASPASRVPAVLAKNSYAIAKRRQRFPILTYYDYILTNWRLTDVALGMRPENIQPLVSFTGSQDEAWFIIIHVMIESACAMALDAARELCALAGTRMTEWKTPSALNETELCSRFQAMTRALDKSVSLLNRMTEGCNTKYYWETLRHYLNGWDKIENASCGFKGVRFDGVIVRNQHVTYTYKGPSGAQSSIIPAMDAFLGITHDIDDMYQTLLNFQQYMPLEHVQVINTFRQYSIRAWVERHQSTVLTAAYHEVIQHVARFRLAHLHLVRKYIFNPAESSGKKQENIAGTGGTLINDYLGNRYHDTLDS</sequence>
<protein>
    <recommendedName>
        <fullName evidence="5">Indoleamine 2,3-dioxygenase</fullName>
    </recommendedName>
</protein>